<dbReference type="EMBL" id="CT573071">
    <property type="protein sequence ID" value="CAJ74718.1"/>
    <property type="molecule type" value="Genomic_DNA"/>
</dbReference>
<evidence type="ECO:0000313" key="2">
    <source>
        <dbReference type="EMBL" id="QII11828.1"/>
    </source>
</evidence>
<dbReference type="Proteomes" id="UP000501926">
    <property type="component" value="Chromosome"/>
</dbReference>
<protein>
    <submittedName>
        <fullName evidence="1">Uncharacterized protein</fullName>
    </submittedName>
</protein>
<organism evidence="1">
    <name type="scientific">Kuenenia stuttgartiensis</name>
    <dbReference type="NCBI Taxonomy" id="174633"/>
    <lineage>
        <taxon>Bacteria</taxon>
        <taxon>Pseudomonadati</taxon>
        <taxon>Planctomycetota</taxon>
        <taxon>Candidatus Brocadiia</taxon>
        <taxon>Candidatus Brocadiales</taxon>
        <taxon>Candidatus Brocadiaceae</taxon>
        <taxon>Candidatus Kuenenia</taxon>
    </lineage>
</organism>
<accession>Q1Q3X7</accession>
<reference evidence="2 3" key="3">
    <citation type="submission" date="2020-02" db="EMBL/GenBank/DDBJ databases">
        <title>Newly sequenced genome of strain CSTR1 showed variability in Candidatus Kuenenia stuttgartiensis genomes.</title>
        <authorList>
            <person name="Ding C."/>
            <person name="Adrian L."/>
        </authorList>
    </citation>
    <scope>NUCLEOTIDE SEQUENCE [LARGE SCALE GENOMIC DNA]</scope>
    <source>
        <strain evidence="2 3">CSTR1</strain>
    </source>
</reference>
<evidence type="ECO:0000313" key="1">
    <source>
        <dbReference type="EMBL" id="CAJ74718.1"/>
    </source>
</evidence>
<gene>
    <name evidence="2" type="ORF">KsCSTR_24490</name>
    <name evidence="1" type="ORF">kuste3955</name>
</gene>
<reference evidence="1" key="2">
    <citation type="submission" date="2006-01" db="EMBL/GenBank/DDBJ databases">
        <authorList>
            <person name="Genoscope"/>
        </authorList>
    </citation>
    <scope>NUCLEOTIDE SEQUENCE</scope>
</reference>
<proteinExistence type="predicted"/>
<evidence type="ECO:0000313" key="3">
    <source>
        <dbReference type="Proteomes" id="UP000501926"/>
    </source>
</evidence>
<sequence>MAYEHKSSFSVFSVTSLHTSIRQCVLFGKIFNCSFCCRLVVGNWQSAINNCEIAY</sequence>
<reference evidence="1" key="1">
    <citation type="journal article" date="2006" name="Nature">
        <title>Deciphering the evolution and metabolism of an anammox bacterium from a community genome.</title>
        <authorList>
            <person name="Strous M."/>
            <person name="Pelletier E."/>
            <person name="Mangenot S."/>
            <person name="Rattei T."/>
            <person name="Lehner A."/>
            <person name="Taylor M.W."/>
            <person name="Horn M."/>
            <person name="Daims H."/>
            <person name="Bartol-Mavel D."/>
            <person name="Wincker P."/>
            <person name="Barbe V."/>
            <person name="Fonknechten N."/>
            <person name="Vallenet D."/>
            <person name="Segurens B."/>
            <person name="Schenowitz-Truong C."/>
            <person name="Medigue C."/>
            <person name="Collingro A."/>
            <person name="Snel B."/>
            <person name="Dutilh B.E."/>
            <person name="OpDenCamp H.J.M."/>
            <person name="vanDerDrift C."/>
            <person name="Cirpus I."/>
            <person name="vanDePas-Schoonen K.T."/>
            <person name="Harhangi H.R."/>
            <person name="vanNiftrik L."/>
            <person name="Schmid M."/>
            <person name="Keltjens J."/>
            <person name="vanDeVossenberg J."/>
            <person name="Kartal B."/>
            <person name="Meier H."/>
            <person name="Frishman D."/>
            <person name="Huynen M.A."/>
            <person name="Mewes H."/>
            <person name="Weissenbach J."/>
            <person name="Jetten M.S.M."/>
            <person name="Wagner M."/>
            <person name="LePaslier D."/>
        </authorList>
    </citation>
    <scope>NUCLEOTIDE SEQUENCE</scope>
</reference>
<name>Q1Q3X7_KUEST</name>
<dbReference type="EMBL" id="CP049055">
    <property type="protein sequence ID" value="QII11828.1"/>
    <property type="molecule type" value="Genomic_DNA"/>
</dbReference>
<dbReference type="AlphaFoldDB" id="Q1Q3X7"/>